<keyword evidence="5" id="KW-1185">Reference proteome</keyword>
<keyword evidence="3" id="KW-0732">Signal</keyword>
<feature type="compositionally biased region" description="Polar residues" evidence="1">
    <location>
        <begin position="246"/>
        <end position="258"/>
    </location>
</feature>
<feature type="transmembrane region" description="Helical" evidence="2">
    <location>
        <begin position="130"/>
        <end position="155"/>
    </location>
</feature>
<organism evidence="4 5">
    <name type="scientific">Testicularia cyperi</name>
    <dbReference type="NCBI Taxonomy" id="1882483"/>
    <lineage>
        <taxon>Eukaryota</taxon>
        <taxon>Fungi</taxon>
        <taxon>Dikarya</taxon>
        <taxon>Basidiomycota</taxon>
        <taxon>Ustilaginomycotina</taxon>
        <taxon>Ustilaginomycetes</taxon>
        <taxon>Ustilaginales</taxon>
        <taxon>Anthracoideaceae</taxon>
        <taxon>Testicularia</taxon>
    </lineage>
</organism>
<keyword evidence="2" id="KW-0472">Membrane</keyword>
<evidence type="ECO:0000313" key="5">
    <source>
        <dbReference type="Proteomes" id="UP000246740"/>
    </source>
</evidence>
<sequence>LVSSVALLALATSQRVGAVTFQSPTLYQCEPAVFNVSATGNFTIEGRDAATRKLVFRSREDENVTQVTWSAVDLAAGSSAIIEVTDQIGKRRSQTESINATSIILDSPTGNKTCLETHKKSSSASKTRSAIPAIVGASLGGFVFLMILLVGFMMYRRRKERGLEKFDNNETNDWHSNGQAPQPGQGYMAKLVPGLNLGEARPLPRDPVLESQQAEYALSVRNSRHFTRPKHHPRVNSRGDHDIDNQLPSYNQSQRQSR</sequence>
<evidence type="ECO:0000313" key="4">
    <source>
        <dbReference type="EMBL" id="PWZ01637.1"/>
    </source>
</evidence>
<feature type="compositionally biased region" description="Basic residues" evidence="1">
    <location>
        <begin position="222"/>
        <end position="235"/>
    </location>
</feature>
<evidence type="ECO:0000256" key="1">
    <source>
        <dbReference type="SAM" id="MobiDB-lite"/>
    </source>
</evidence>
<keyword evidence="2" id="KW-0812">Transmembrane</keyword>
<gene>
    <name evidence="4" type="ORF">BCV70DRAFT_140988</name>
</gene>
<feature type="chain" id="PRO_5016240745" description="Ig-like domain-containing protein" evidence="3">
    <location>
        <begin position="19"/>
        <end position="258"/>
    </location>
</feature>
<proteinExistence type="predicted"/>
<feature type="signal peptide" evidence="3">
    <location>
        <begin position="1"/>
        <end position="18"/>
    </location>
</feature>
<dbReference type="OrthoDB" id="2553862at2759"/>
<feature type="non-terminal residue" evidence="4">
    <location>
        <position position="258"/>
    </location>
</feature>
<dbReference type="InParanoid" id="A0A317XTQ3"/>
<evidence type="ECO:0000256" key="3">
    <source>
        <dbReference type="SAM" id="SignalP"/>
    </source>
</evidence>
<feature type="non-terminal residue" evidence="4">
    <location>
        <position position="1"/>
    </location>
</feature>
<dbReference type="AlphaFoldDB" id="A0A317XTQ3"/>
<dbReference type="EMBL" id="KZ819190">
    <property type="protein sequence ID" value="PWZ01637.1"/>
    <property type="molecule type" value="Genomic_DNA"/>
</dbReference>
<reference evidence="4 5" key="1">
    <citation type="journal article" date="2018" name="Mol. Biol. Evol.">
        <title>Broad Genomic Sampling Reveals a Smut Pathogenic Ancestry of the Fungal Clade Ustilaginomycotina.</title>
        <authorList>
            <person name="Kijpornyongpan T."/>
            <person name="Mondo S.J."/>
            <person name="Barry K."/>
            <person name="Sandor L."/>
            <person name="Lee J."/>
            <person name="Lipzen A."/>
            <person name="Pangilinan J."/>
            <person name="LaButti K."/>
            <person name="Hainaut M."/>
            <person name="Henrissat B."/>
            <person name="Grigoriev I.V."/>
            <person name="Spatafora J.W."/>
            <person name="Aime M.C."/>
        </authorList>
    </citation>
    <scope>NUCLEOTIDE SEQUENCE [LARGE SCALE GENOMIC DNA]</scope>
    <source>
        <strain evidence="4 5">MCA 3645</strain>
    </source>
</reference>
<evidence type="ECO:0000256" key="2">
    <source>
        <dbReference type="SAM" id="Phobius"/>
    </source>
</evidence>
<protein>
    <recommendedName>
        <fullName evidence="6">Ig-like domain-containing protein</fullName>
    </recommendedName>
</protein>
<name>A0A317XTQ3_9BASI</name>
<feature type="compositionally biased region" description="Polar residues" evidence="1">
    <location>
        <begin position="169"/>
        <end position="182"/>
    </location>
</feature>
<dbReference type="Gene3D" id="1.20.5.510">
    <property type="entry name" value="Single helix bin"/>
    <property type="match status" value="1"/>
</dbReference>
<feature type="region of interest" description="Disordered" evidence="1">
    <location>
        <begin position="219"/>
        <end position="258"/>
    </location>
</feature>
<keyword evidence="2" id="KW-1133">Transmembrane helix</keyword>
<accession>A0A317XTQ3</accession>
<dbReference type="Proteomes" id="UP000246740">
    <property type="component" value="Unassembled WGS sequence"/>
</dbReference>
<feature type="region of interest" description="Disordered" evidence="1">
    <location>
        <begin position="166"/>
        <end position="190"/>
    </location>
</feature>
<evidence type="ECO:0008006" key="6">
    <source>
        <dbReference type="Google" id="ProtNLM"/>
    </source>
</evidence>